<name>A0ABV7GWQ7_9RHOB</name>
<gene>
    <name evidence="1" type="ORF">ACFOGP_23445</name>
</gene>
<protein>
    <submittedName>
        <fullName evidence="1">Uncharacterized protein</fullName>
    </submittedName>
</protein>
<proteinExistence type="predicted"/>
<dbReference type="RefSeq" id="WP_275632648.1">
    <property type="nucleotide sequence ID" value="NZ_JARGYD010000003.1"/>
</dbReference>
<evidence type="ECO:0000313" key="2">
    <source>
        <dbReference type="Proteomes" id="UP001595632"/>
    </source>
</evidence>
<comment type="caution">
    <text evidence="1">The sequence shown here is derived from an EMBL/GenBank/DDBJ whole genome shotgun (WGS) entry which is preliminary data.</text>
</comment>
<keyword evidence="2" id="KW-1185">Reference proteome</keyword>
<dbReference type="Proteomes" id="UP001595632">
    <property type="component" value="Unassembled WGS sequence"/>
</dbReference>
<reference evidence="2" key="1">
    <citation type="journal article" date="2019" name="Int. J. Syst. Evol. Microbiol.">
        <title>The Global Catalogue of Microorganisms (GCM) 10K type strain sequencing project: providing services to taxonomists for standard genome sequencing and annotation.</title>
        <authorList>
            <consortium name="The Broad Institute Genomics Platform"/>
            <consortium name="The Broad Institute Genome Sequencing Center for Infectious Disease"/>
            <person name="Wu L."/>
            <person name="Ma J."/>
        </authorList>
    </citation>
    <scope>NUCLEOTIDE SEQUENCE [LARGE SCALE GENOMIC DNA]</scope>
    <source>
        <strain evidence="2">KCTC 52366</strain>
    </source>
</reference>
<sequence>MPTLPKTIPVSEPTTKRILPLAIGAGLLAAGAYLWRTKPQALNIPDPMPMDDARQSNALQRAVRKSRNGVSLVAPDNLGVSVGRSMVIAGTALMVTRLLDELSGPHR</sequence>
<organism evidence="1 2">
    <name type="scientific">Psychromarinibacter halotolerans</name>
    <dbReference type="NCBI Taxonomy" id="1775175"/>
    <lineage>
        <taxon>Bacteria</taxon>
        <taxon>Pseudomonadati</taxon>
        <taxon>Pseudomonadota</taxon>
        <taxon>Alphaproteobacteria</taxon>
        <taxon>Rhodobacterales</taxon>
        <taxon>Paracoccaceae</taxon>
        <taxon>Psychromarinibacter</taxon>
    </lineage>
</organism>
<evidence type="ECO:0000313" key="1">
    <source>
        <dbReference type="EMBL" id="MFC3145697.1"/>
    </source>
</evidence>
<dbReference type="EMBL" id="JBHRTB010000010">
    <property type="protein sequence ID" value="MFC3145697.1"/>
    <property type="molecule type" value="Genomic_DNA"/>
</dbReference>
<accession>A0ABV7GWQ7</accession>